<dbReference type="AlphaFoldDB" id="A0A9D4BY46"/>
<reference evidence="2" key="1">
    <citation type="journal article" date="2019" name="bioRxiv">
        <title>The Genome of the Zebra Mussel, Dreissena polymorpha: A Resource for Invasive Species Research.</title>
        <authorList>
            <person name="McCartney M.A."/>
            <person name="Auch B."/>
            <person name="Kono T."/>
            <person name="Mallez S."/>
            <person name="Zhang Y."/>
            <person name="Obille A."/>
            <person name="Becker A."/>
            <person name="Abrahante J.E."/>
            <person name="Garbe J."/>
            <person name="Badalamenti J.P."/>
            <person name="Herman A."/>
            <person name="Mangelson H."/>
            <person name="Liachko I."/>
            <person name="Sullivan S."/>
            <person name="Sone E.D."/>
            <person name="Koren S."/>
            <person name="Silverstein K.A.T."/>
            <person name="Beckman K.B."/>
            <person name="Gohl D.M."/>
        </authorList>
    </citation>
    <scope>NUCLEOTIDE SEQUENCE</scope>
    <source>
        <strain evidence="2">Duluth1</strain>
        <tissue evidence="2">Whole animal</tissue>
    </source>
</reference>
<organism evidence="2 3">
    <name type="scientific">Dreissena polymorpha</name>
    <name type="common">Zebra mussel</name>
    <name type="synonym">Mytilus polymorpha</name>
    <dbReference type="NCBI Taxonomy" id="45954"/>
    <lineage>
        <taxon>Eukaryota</taxon>
        <taxon>Metazoa</taxon>
        <taxon>Spiralia</taxon>
        <taxon>Lophotrochozoa</taxon>
        <taxon>Mollusca</taxon>
        <taxon>Bivalvia</taxon>
        <taxon>Autobranchia</taxon>
        <taxon>Heteroconchia</taxon>
        <taxon>Euheterodonta</taxon>
        <taxon>Imparidentia</taxon>
        <taxon>Neoheterodontei</taxon>
        <taxon>Myida</taxon>
        <taxon>Dreissenoidea</taxon>
        <taxon>Dreissenidae</taxon>
        <taxon>Dreissena</taxon>
    </lineage>
</organism>
<protein>
    <submittedName>
        <fullName evidence="2">Uncharacterized protein</fullName>
    </submittedName>
</protein>
<feature type="compositionally biased region" description="Polar residues" evidence="1">
    <location>
        <begin position="100"/>
        <end position="115"/>
    </location>
</feature>
<name>A0A9D4BY46_DREPO</name>
<gene>
    <name evidence="2" type="ORF">DPMN_072933</name>
</gene>
<feature type="compositionally biased region" description="Basic and acidic residues" evidence="1">
    <location>
        <begin position="117"/>
        <end position="128"/>
    </location>
</feature>
<evidence type="ECO:0000313" key="3">
    <source>
        <dbReference type="Proteomes" id="UP000828390"/>
    </source>
</evidence>
<keyword evidence="3" id="KW-1185">Reference proteome</keyword>
<dbReference type="Proteomes" id="UP000828390">
    <property type="component" value="Unassembled WGS sequence"/>
</dbReference>
<accession>A0A9D4BY46</accession>
<reference evidence="2" key="2">
    <citation type="submission" date="2020-11" db="EMBL/GenBank/DDBJ databases">
        <authorList>
            <person name="McCartney M.A."/>
            <person name="Auch B."/>
            <person name="Kono T."/>
            <person name="Mallez S."/>
            <person name="Becker A."/>
            <person name="Gohl D.M."/>
            <person name="Silverstein K.A.T."/>
            <person name="Koren S."/>
            <person name="Bechman K.B."/>
            <person name="Herman A."/>
            <person name="Abrahante J.E."/>
            <person name="Garbe J."/>
        </authorList>
    </citation>
    <scope>NUCLEOTIDE SEQUENCE</scope>
    <source>
        <strain evidence="2">Duluth1</strain>
        <tissue evidence="2">Whole animal</tissue>
    </source>
</reference>
<evidence type="ECO:0000313" key="2">
    <source>
        <dbReference type="EMBL" id="KAH3713148.1"/>
    </source>
</evidence>
<feature type="region of interest" description="Disordered" evidence="1">
    <location>
        <begin position="66"/>
        <end position="128"/>
    </location>
</feature>
<proteinExistence type="predicted"/>
<feature type="compositionally biased region" description="Basic and acidic residues" evidence="1">
    <location>
        <begin position="66"/>
        <end position="76"/>
    </location>
</feature>
<sequence length="128" mass="14253">MSITASVLRYVLAELKQLKEAGRGATTSTAYNENNNTCVSTVHMRVGDPGYDLRRAGECRDNLRVGNRRPDVRESQPEPLAPDFLSNGLTIGRSYDRQVDNGQSHAQPEVSNTRFENAPDRFEYPAPV</sequence>
<dbReference type="EMBL" id="JAIWYP010000014">
    <property type="protein sequence ID" value="KAH3713148.1"/>
    <property type="molecule type" value="Genomic_DNA"/>
</dbReference>
<evidence type="ECO:0000256" key="1">
    <source>
        <dbReference type="SAM" id="MobiDB-lite"/>
    </source>
</evidence>
<comment type="caution">
    <text evidence="2">The sequence shown here is derived from an EMBL/GenBank/DDBJ whole genome shotgun (WGS) entry which is preliminary data.</text>
</comment>